<accession>A0A1I0SJC7</accession>
<keyword evidence="4 10" id="KW-0808">Transferase</keyword>
<feature type="domain" description="Glycosyltransferase RgtA/B/C/D-like" evidence="9">
    <location>
        <begin position="63"/>
        <end position="222"/>
    </location>
</feature>
<evidence type="ECO:0000256" key="8">
    <source>
        <dbReference type="SAM" id="Phobius"/>
    </source>
</evidence>
<protein>
    <submittedName>
        <fullName evidence="10">Dolichyl-phosphate-mannose-protein mannosyltransferase</fullName>
    </submittedName>
</protein>
<dbReference type="Pfam" id="PF13231">
    <property type="entry name" value="PMT_2"/>
    <property type="match status" value="1"/>
</dbReference>
<evidence type="ECO:0000313" key="10">
    <source>
        <dbReference type="EMBL" id="SFA39608.1"/>
    </source>
</evidence>
<dbReference type="PANTHER" id="PTHR33908:SF11">
    <property type="entry name" value="MEMBRANE PROTEIN"/>
    <property type="match status" value="1"/>
</dbReference>
<feature type="transmembrane region" description="Helical" evidence="8">
    <location>
        <begin position="111"/>
        <end position="129"/>
    </location>
</feature>
<keyword evidence="5 8" id="KW-0812">Transmembrane</keyword>
<keyword evidence="6 8" id="KW-1133">Transmembrane helix</keyword>
<dbReference type="InterPro" id="IPR038731">
    <property type="entry name" value="RgtA/B/C-like"/>
</dbReference>
<evidence type="ECO:0000256" key="1">
    <source>
        <dbReference type="ARBA" id="ARBA00004651"/>
    </source>
</evidence>
<dbReference type="GO" id="GO:0005886">
    <property type="term" value="C:plasma membrane"/>
    <property type="evidence" value="ECO:0007669"/>
    <property type="project" value="UniProtKB-SubCell"/>
</dbReference>
<dbReference type="Proteomes" id="UP000198836">
    <property type="component" value="Unassembled WGS sequence"/>
</dbReference>
<evidence type="ECO:0000259" key="9">
    <source>
        <dbReference type="Pfam" id="PF13231"/>
    </source>
</evidence>
<dbReference type="GO" id="GO:0009103">
    <property type="term" value="P:lipopolysaccharide biosynthetic process"/>
    <property type="evidence" value="ECO:0007669"/>
    <property type="project" value="UniProtKB-ARBA"/>
</dbReference>
<evidence type="ECO:0000256" key="3">
    <source>
        <dbReference type="ARBA" id="ARBA00022676"/>
    </source>
</evidence>
<organism evidence="10 11">
    <name type="scientific">Pedobacter suwonensis</name>
    <dbReference type="NCBI Taxonomy" id="332999"/>
    <lineage>
        <taxon>Bacteria</taxon>
        <taxon>Pseudomonadati</taxon>
        <taxon>Bacteroidota</taxon>
        <taxon>Sphingobacteriia</taxon>
        <taxon>Sphingobacteriales</taxon>
        <taxon>Sphingobacteriaceae</taxon>
        <taxon>Pedobacter</taxon>
    </lineage>
</organism>
<name>A0A1I0SJC7_9SPHI</name>
<sequence length="520" mass="58563">MVNMSSSQDLARSIWRPHLLIIFFGILKLLIHLIALKGYGYHADEIYYVELGKEWQWGFPDISPFVTWIAHVSNLLFGSSLTGYRILPCLFSAATVVITGYMTYFLGGKRLAITIACSAIICSPAFLATSYLLQPAVFDEFFWALLSFALIAYHKSRKTSFLWLTAAALAFGILNKYSILLLAFSALIAWLICGQRTHVPHWKKLLPPALVFLLILAPHIAWQIEQGFPIFKFTAEVAKTNFDVDLSDYLLQLFFFHGASVAVWSAGLIFLITNPKSKEYLFLGIASLMVIAVLSVLKGKLYYGLGLFPLLFANGGYCWERMLNHFKTAYQVTFTGMLYVFALLSLPVVIPIFSVNGNQFYLSEMVRLTGFSRPLRYEDGSYGKMPQFFADMTDWEHLTTRVAAVSRQPGTFGKASVILTNDYAIAGALKHYGNAALPLVISARNSFLNQSPKNLDQHTIIYLTKSTGLDILLIADQVTLMDTIYSKNSHINGIRIYRLSFPSKAFKQQYARDRLMFVKS</sequence>
<feature type="transmembrane region" description="Helical" evidence="8">
    <location>
        <begin position="86"/>
        <end position="105"/>
    </location>
</feature>
<feature type="transmembrane region" description="Helical" evidence="8">
    <location>
        <begin position="303"/>
        <end position="320"/>
    </location>
</feature>
<evidence type="ECO:0000256" key="6">
    <source>
        <dbReference type="ARBA" id="ARBA00022989"/>
    </source>
</evidence>
<comment type="subcellular location">
    <subcellularLocation>
        <location evidence="1">Cell membrane</location>
        <topology evidence="1">Multi-pass membrane protein</topology>
    </subcellularLocation>
</comment>
<feature type="transmembrane region" description="Helical" evidence="8">
    <location>
        <begin position="249"/>
        <end position="273"/>
    </location>
</feature>
<keyword evidence="3 10" id="KW-0328">Glycosyltransferase</keyword>
<evidence type="ECO:0000256" key="4">
    <source>
        <dbReference type="ARBA" id="ARBA00022679"/>
    </source>
</evidence>
<dbReference type="InterPro" id="IPR050297">
    <property type="entry name" value="LipidA_mod_glycosyltrf_83"/>
</dbReference>
<feature type="transmembrane region" description="Helical" evidence="8">
    <location>
        <begin position="332"/>
        <end position="353"/>
    </location>
</feature>
<evidence type="ECO:0000313" key="11">
    <source>
        <dbReference type="Proteomes" id="UP000198836"/>
    </source>
</evidence>
<keyword evidence="2" id="KW-1003">Cell membrane</keyword>
<evidence type="ECO:0000256" key="2">
    <source>
        <dbReference type="ARBA" id="ARBA00022475"/>
    </source>
</evidence>
<keyword evidence="7 8" id="KW-0472">Membrane</keyword>
<gene>
    <name evidence="10" type="ORF">SAMN04488511_101482</name>
</gene>
<keyword evidence="11" id="KW-1185">Reference proteome</keyword>
<evidence type="ECO:0000256" key="7">
    <source>
        <dbReference type="ARBA" id="ARBA00023136"/>
    </source>
</evidence>
<reference evidence="11" key="1">
    <citation type="submission" date="2016-10" db="EMBL/GenBank/DDBJ databases">
        <authorList>
            <person name="Varghese N."/>
            <person name="Submissions S."/>
        </authorList>
    </citation>
    <scope>NUCLEOTIDE SEQUENCE [LARGE SCALE GENOMIC DNA]</scope>
    <source>
        <strain evidence="11">DSM 18130</strain>
    </source>
</reference>
<proteinExistence type="predicted"/>
<feature type="transmembrane region" description="Helical" evidence="8">
    <location>
        <begin position="280"/>
        <end position="297"/>
    </location>
</feature>
<feature type="transmembrane region" description="Helical" evidence="8">
    <location>
        <begin position="160"/>
        <end position="193"/>
    </location>
</feature>
<feature type="transmembrane region" description="Helical" evidence="8">
    <location>
        <begin position="20"/>
        <end position="42"/>
    </location>
</feature>
<dbReference type="PANTHER" id="PTHR33908">
    <property type="entry name" value="MANNOSYLTRANSFERASE YKCB-RELATED"/>
    <property type="match status" value="1"/>
</dbReference>
<feature type="transmembrane region" description="Helical" evidence="8">
    <location>
        <begin position="205"/>
        <end position="224"/>
    </location>
</feature>
<dbReference type="AlphaFoldDB" id="A0A1I0SJC7"/>
<dbReference type="EMBL" id="FOJM01000001">
    <property type="protein sequence ID" value="SFA39608.1"/>
    <property type="molecule type" value="Genomic_DNA"/>
</dbReference>
<evidence type="ECO:0000256" key="5">
    <source>
        <dbReference type="ARBA" id="ARBA00022692"/>
    </source>
</evidence>
<dbReference type="GO" id="GO:0016763">
    <property type="term" value="F:pentosyltransferase activity"/>
    <property type="evidence" value="ECO:0007669"/>
    <property type="project" value="TreeGrafter"/>
</dbReference>